<dbReference type="InterPro" id="IPR045055">
    <property type="entry name" value="DNA2/NAM7-like"/>
</dbReference>
<dbReference type="PANTHER" id="PTHR10887:SF364">
    <property type="entry name" value="REGULATOR OF NONSENSE TRANSCRIPTS 1"/>
    <property type="match status" value="1"/>
</dbReference>
<proteinExistence type="predicted"/>
<keyword evidence="3" id="KW-1185">Reference proteome</keyword>
<dbReference type="CDD" id="cd18808">
    <property type="entry name" value="SF1_C_Upf1"/>
    <property type="match status" value="1"/>
</dbReference>
<name>A0A2A2KI29_9BILA</name>
<dbReference type="Proteomes" id="UP000218231">
    <property type="component" value="Unassembled WGS sequence"/>
</dbReference>
<dbReference type="AlphaFoldDB" id="A0A2A2KI29"/>
<dbReference type="PROSITE" id="PS00028">
    <property type="entry name" value="ZINC_FINGER_C2H2_1"/>
    <property type="match status" value="1"/>
</dbReference>
<dbReference type="EMBL" id="LIAE01008582">
    <property type="protein sequence ID" value="PAV73520.1"/>
    <property type="molecule type" value="Genomic_DNA"/>
</dbReference>
<dbReference type="Gene3D" id="3.40.50.300">
    <property type="entry name" value="P-loop containing nucleotide triphosphate hydrolases"/>
    <property type="match status" value="2"/>
</dbReference>
<dbReference type="OrthoDB" id="306218at2759"/>
<dbReference type="InterPro" id="IPR006935">
    <property type="entry name" value="Helicase/UvrB_N"/>
</dbReference>
<dbReference type="GO" id="GO:0003724">
    <property type="term" value="F:RNA helicase activity"/>
    <property type="evidence" value="ECO:0007669"/>
    <property type="project" value="TreeGrafter"/>
</dbReference>
<dbReference type="InterPro" id="IPR013087">
    <property type="entry name" value="Znf_C2H2_type"/>
</dbReference>
<protein>
    <recommendedName>
        <fullName evidence="1">C2H2-type domain-containing protein</fullName>
    </recommendedName>
</protein>
<feature type="domain" description="C2H2-type" evidence="1">
    <location>
        <begin position="638"/>
        <end position="660"/>
    </location>
</feature>
<dbReference type="GO" id="GO:0003677">
    <property type="term" value="F:DNA binding"/>
    <property type="evidence" value="ECO:0007669"/>
    <property type="project" value="InterPro"/>
</dbReference>
<dbReference type="PANTHER" id="PTHR10887">
    <property type="entry name" value="DNA2/NAM7 HELICASE FAMILY"/>
    <property type="match status" value="1"/>
</dbReference>
<dbReference type="InterPro" id="IPR041679">
    <property type="entry name" value="DNA2/NAM7-like_C"/>
</dbReference>
<dbReference type="GO" id="GO:0016787">
    <property type="term" value="F:hydrolase activity"/>
    <property type="evidence" value="ECO:0007669"/>
    <property type="project" value="InterPro"/>
</dbReference>
<dbReference type="GO" id="GO:0005737">
    <property type="term" value="C:cytoplasm"/>
    <property type="evidence" value="ECO:0007669"/>
    <property type="project" value="TreeGrafter"/>
</dbReference>
<dbReference type="GO" id="GO:0005524">
    <property type="term" value="F:ATP binding"/>
    <property type="evidence" value="ECO:0007669"/>
    <property type="project" value="InterPro"/>
</dbReference>
<dbReference type="Pfam" id="PF13087">
    <property type="entry name" value="AAA_12"/>
    <property type="match status" value="1"/>
</dbReference>
<sequence length="674" mass="76957">MVLSVFRNDLPNVQNHLFQIFKMEQDQISRGIYVRGVKNRETEETFRRYFENFVGKVEKPNAKAQLSPEWHLYALPQRTLPTIKKKYNSAKNFREDFFQLLMAERCAQKKLADEMTTFLTSLETMRNGRKEIVFAFKIPSLFDQGFPPNSEEVENGVVVDISSELLMILYNDQTFRRMIKALSKFENIDHQNIENQYLSRALLGMRTNYDSYKRLDRGFAMSKIDNFPVNREQIEAVYMSNKFPILLVHGPPGTGKTFTAALIIFHWIKKAEDNDFVLVVAPSNVVADELVIRIRKTGLPAVRLYAESKEALDNRAGEFGLHNLILKDDNQEFQMLLKKREVDTLSKSEQKRFTLLKTAAELKILTESRICVATCATSASPLFEEIRPTHLLLDEAAQATVPEAMIPLMTSPKKFVLLGDTRQLPPLIISVRAKKAGLECSIMERLMQVEVPNVKLLDQYRMHCTISSHPNAMKGISPTEVAVISFYDPQSELIKRMFNNNIQNGAAYLRGVEIRNVDGFQGREKQIVLVSTVRSNESGSVGFMKDHRRANVAMTRAKCGLLIVGNHKCLSADATWNALLKQYSKENAIIDGSTLDLPTYPVEIPQIQESAEIEAEDFPDEFESTFTPYFTETEAFICNVCDMHVRGFENSLTHMKSVPHQEKKLKNAKDFPKH</sequence>
<organism evidence="2 3">
    <name type="scientific">Diploscapter pachys</name>
    <dbReference type="NCBI Taxonomy" id="2018661"/>
    <lineage>
        <taxon>Eukaryota</taxon>
        <taxon>Metazoa</taxon>
        <taxon>Ecdysozoa</taxon>
        <taxon>Nematoda</taxon>
        <taxon>Chromadorea</taxon>
        <taxon>Rhabditida</taxon>
        <taxon>Rhabditina</taxon>
        <taxon>Rhabditomorpha</taxon>
        <taxon>Rhabditoidea</taxon>
        <taxon>Rhabditidae</taxon>
        <taxon>Diploscapter</taxon>
    </lineage>
</organism>
<comment type="caution">
    <text evidence="2">The sequence shown here is derived from an EMBL/GenBank/DDBJ whole genome shotgun (WGS) entry which is preliminary data.</text>
</comment>
<evidence type="ECO:0000259" key="1">
    <source>
        <dbReference type="PROSITE" id="PS00028"/>
    </source>
</evidence>
<evidence type="ECO:0000313" key="2">
    <source>
        <dbReference type="EMBL" id="PAV73520.1"/>
    </source>
</evidence>
<dbReference type="InterPro" id="IPR041677">
    <property type="entry name" value="DNA2/NAM7_AAA_11"/>
</dbReference>
<dbReference type="SUPFAM" id="SSF52540">
    <property type="entry name" value="P-loop containing nucleoside triphosphate hydrolases"/>
    <property type="match status" value="1"/>
</dbReference>
<dbReference type="InterPro" id="IPR027417">
    <property type="entry name" value="P-loop_NTPase"/>
</dbReference>
<gene>
    <name evidence="2" type="ORF">WR25_11225</name>
</gene>
<dbReference type="STRING" id="2018661.A0A2A2KI29"/>
<accession>A0A2A2KI29</accession>
<evidence type="ECO:0000313" key="3">
    <source>
        <dbReference type="Proteomes" id="UP000218231"/>
    </source>
</evidence>
<dbReference type="GO" id="GO:0000184">
    <property type="term" value="P:nuclear-transcribed mRNA catabolic process, nonsense-mediated decay"/>
    <property type="evidence" value="ECO:0007669"/>
    <property type="project" value="TreeGrafter"/>
</dbReference>
<dbReference type="InterPro" id="IPR047187">
    <property type="entry name" value="SF1_C_Upf1"/>
</dbReference>
<reference evidence="2 3" key="1">
    <citation type="journal article" date="2017" name="Curr. Biol.">
        <title>Genome architecture and evolution of a unichromosomal asexual nematode.</title>
        <authorList>
            <person name="Fradin H."/>
            <person name="Zegar C."/>
            <person name="Gutwein M."/>
            <person name="Lucas J."/>
            <person name="Kovtun M."/>
            <person name="Corcoran D."/>
            <person name="Baugh L.R."/>
            <person name="Kiontke K."/>
            <person name="Gunsalus K."/>
            <person name="Fitch D.H."/>
            <person name="Piano F."/>
        </authorList>
    </citation>
    <scope>NUCLEOTIDE SEQUENCE [LARGE SCALE GENOMIC DNA]</scope>
    <source>
        <strain evidence="2">PF1309</strain>
    </source>
</reference>
<dbReference type="Pfam" id="PF04851">
    <property type="entry name" value="ResIII"/>
    <property type="match status" value="1"/>
</dbReference>
<dbReference type="Pfam" id="PF13086">
    <property type="entry name" value="AAA_11"/>
    <property type="match status" value="1"/>
</dbReference>